<protein>
    <recommendedName>
        <fullName evidence="3">Restriction endonuclease</fullName>
    </recommendedName>
</protein>
<gene>
    <name evidence="1" type="ORF">D2E76_24845</name>
</gene>
<organism evidence="1 2">
    <name type="scientific">Mycobacteroides abscessus</name>
    <dbReference type="NCBI Taxonomy" id="36809"/>
    <lineage>
        <taxon>Bacteria</taxon>
        <taxon>Bacillati</taxon>
        <taxon>Actinomycetota</taxon>
        <taxon>Actinomycetes</taxon>
        <taxon>Mycobacteriales</taxon>
        <taxon>Mycobacteriaceae</taxon>
        <taxon>Mycobacteroides</taxon>
    </lineage>
</organism>
<evidence type="ECO:0000313" key="2">
    <source>
        <dbReference type="Proteomes" id="UP000284557"/>
    </source>
</evidence>
<proteinExistence type="predicted"/>
<dbReference type="AlphaFoldDB" id="A0ABD7HHJ7"/>
<dbReference type="EMBL" id="QXBN01000030">
    <property type="protein sequence ID" value="RIT29555.1"/>
    <property type="molecule type" value="Genomic_DNA"/>
</dbReference>
<evidence type="ECO:0008006" key="3">
    <source>
        <dbReference type="Google" id="ProtNLM"/>
    </source>
</evidence>
<sequence length="484" mass="53443">MSLVAEVQQCIGESFSVRAVGGSRKIEITSEPELPWSLRLEGTPEGWFPYFTCRTSSSQFGGDRTDLNDFLSILLAVALRGRAWSAGLVDVEHPAVPEMGELYARHVVLVQPSPFLTRESVAAEVREILKPMITLGFLLPQALGIYDCLSKSTYGFESLESTEWVSVVRKALRLKGADADVVTSRENPDWRYFRSARSGISVLSSSISAEFMLALTATGHPFETDRRLDRCFDGPTAELLERGAARNAIPRRISARLASLFRAIELCEPHCMIALENAVVGVGDQHVVLMPAISGAAGYEAGRRAVARRHAEDAGFLNGGLDFQWADPTNPGRFENLILELLRVEPGVRVRASGNVNDRDQGRDLHIEKYVRHEVVAGTEASPVRRVRVVGQCKVRRGAVSKVDVPDILDTLTRHNAVGFFLAVSTYVTSDLANWLDGERAKSPEAYEWWTRVEIEDRLRRNPGIAARFSDVVWPVGNCGAVVK</sequence>
<name>A0ABD7HHJ7_9MYCO</name>
<reference evidence="1 2" key="1">
    <citation type="submission" date="2018-08" db="EMBL/GenBank/DDBJ databases">
        <title>Linezolid Resistance in Mycobacterium abscessus: MIC Distribution and Comprehensive Investigation of Resistance Mechanisms.</title>
        <authorList>
            <person name="Ye M."/>
            <person name="Xu L."/>
            <person name="Zou Y."/>
            <person name="Li B."/>
            <person name="Guo Q."/>
            <person name="Zhang Y."/>
            <person name="Zhan M."/>
            <person name="Xu B."/>
            <person name="Yu F."/>
            <person name="Zhang Z."/>
            <person name="Chu H."/>
        </authorList>
    </citation>
    <scope>NUCLEOTIDE SEQUENCE [LARGE SCALE GENOMIC DNA]</scope>
    <source>
        <strain evidence="1 2">G143</strain>
    </source>
</reference>
<evidence type="ECO:0000313" key="1">
    <source>
        <dbReference type="EMBL" id="RIT29555.1"/>
    </source>
</evidence>
<comment type="caution">
    <text evidence="1">The sequence shown here is derived from an EMBL/GenBank/DDBJ whole genome shotgun (WGS) entry which is preliminary data.</text>
</comment>
<dbReference type="Proteomes" id="UP000284557">
    <property type="component" value="Unassembled WGS sequence"/>
</dbReference>
<accession>A0ABD7HHJ7</accession>